<dbReference type="GO" id="GO:0004803">
    <property type="term" value="F:transposase activity"/>
    <property type="evidence" value="ECO:0007669"/>
    <property type="project" value="InterPro"/>
</dbReference>
<dbReference type="InterPro" id="IPR025668">
    <property type="entry name" value="Tnp_DDE_dom"/>
</dbReference>
<accession>A0A829NL68</accession>
<dbReference type="RefSeq" id="WP_009245746.1">
    <property type="nucleotide sequence ID" value="NZ_KI669418.1"/>
</dbReference>
<gene>
    <name evidence="3" type="ORF">HMPREF1201_02824</name>
</gene>
<dbReference type="Pfam" id="PF01609">
    <property type="entry name" value="DDE_Tnp_1"/>
    <property type="match status" value="1"/>
</dbReference>
<protein>
    <recommendedName>
        <fullName evidence="5">Transposase DDE domain-containing protein</fullName>
    </recommendedName>
</protein>
<keyword evidence="4" id="KW-1185">Reference proteome</keyword>
<dbReference type="Pfam" id="PF13751">
    <property type="entry name" value="DDE_Tnp_1_6"/>
    <property type="match status" value="1"/>
</dbReference>
<feature type="domain" description="Transposase DDE" evidence="2">
    <location>
        <begin position="118"/>
        <end position="243"/>
    </location>
</feature>
<proteinExistence type="predicted"/>
<evidence type="ECO:0000259" key="1">
    <source>
        <dbReference type="Pfam" id="PF01609"/>
    </source>
</evidence>
<dbReference type="GO" id="GO:0003677">
    <property type="term" value="F:DNA binding"/>
    <property type="evidence" value="ECO:0007669"/>
    <property type="project" value="InterPro"/>
</dbReference>
<dbReference type="AlphaFoldDB" id="A0A829NL68"/>
<evidence type="ECO:0000259" key="2">
    <source>
        <dbReference type="Pfam" id="PF13751"/>
    </source>
</evidence>
<dbReference type="InterPro" id="IPR002559">
    <property type="entry name" value="Transposase_11"/>
</dbReference>
<dbReference type="Proteomes" id="UP000018690">
    <property type="component" value="Unassembled WGS sequence"/>
</dbReference>
<reference evidence="3 4" key="1">
    <citation type="submission" date="2013-10" db="EMBL/GenBank/DDBJ databases">
        <title>The Genome Sequence of Ruminococcus gnavus CC55_001C.</title>
        <authorList>
            <consortium name="The Broad Institute Genomics Platform"/>
            <person name="Earl A."/>
            <person name="Allen-Vercoe E."/>
            <person name="Daigneault M."/>
            <person name="Young S.K."/>
            <person name="Zeng Q."/>
            <person name="Gargeya S."/>
            <person name="Fitzgerald M."/>
            <person name="Abouelleil A."/>
            <person name="Alvarado L."/>
            <person name="Chapman S.B."/>
            <person name="Gainer-Dewar J."/>
            <person name="Goldberg J."/>
            <person name="Griggs A."/>
            <person name="Gujja S."/>
            <person name="Hansen M."/>
            <person name="Howarth C."/>
            <person name="Imamovic A."/>
            <person name="Ireland A."/>
            <person name="Larimer J."/>
            <person name="McCowan C."/>
            <person name="Murphy C."/>
            <person name="Pearson M."/>
            <person name="Poon T.W."/>
            <person name="Priest M."/>
            <person name="Roberts A."/>
            <person name="Saif S."/>
            <person name="Shea T."/>
            <person name="Sykes S."/>
            <person name="Wortman J."/>
            <person name="Nusbaum C."/>
            <person name="Birren B."/>
        </authorList>
    </citation>
    <scope>NUCLEOTIDE SEQUENCE [LARGE SCALE GENOMIC DNA]</scope>
    <source>
        <strain evidence="3 4">CC55_001C</strain>
    </source>
</reference>
<dbReference type="PANTHER" id="PTHR33408:SF2">
    <property type="entry name" value="TRANSPOSASE DDE DOMAIN-CONTAINING PROTEIN"/>
    <property type="match status" value="1"/>
</dbReference>
<evidence type="ECO:0000313" key="3">
    <source>
        <dbReference type="EMBL" id="ETD15865.1"/>
    </source>
</evidence>
<evidence type="ECO:0008006" key="5">
    <source>
        <dbReference type="Google" id="ProtNLM"/>
    </source>
</evidence>
<dbReference type="PANTHER" id="PTHR33408">
    <property type="entry name" value="TRANSPOSASE"/>
    <property type="match status" value="1"/>
</dbReference>
<comment type="caution">
    <text evidence="3">The sequence shown here is derived from an EMBL/GenBank/DDBJ whole genome shotgun (WGS) entry which is preliminary data.</text>
</comment>
<feature type="domain" description="Transposase IS4-like" evidence="1">
    <location>
        <begin position="10"/>
        <end position="105"/>
    </location>
</feature>
<dbReference type="EMBL" id="AZJF01000011">
    <property type="protein sequence ID" value="ETD15865.1"/>
    <property type="molecule type" value="Genomic_DNA"/>
</dbReference>
<dbReference type="GO" id="GO:0006313">
    <property type="term" value="P:DNA transposition"/>
    <property type="evidence" value="ECO:0007669"/>
    <property type="project" value="InterPro"/>
</dbReference>
<name>A0A829NL68_MEDG5</name>
<organism evidence="3 4">
    <name type="scientific">Mediterraneibacter gnavus (strain CC55_001C)</name>
    <dbReference type="NCBI Taxonomy" id="1073375"/>
    <lineage>
        <taxon>Bacteria</taxon>
        <taxon>Bacillati</taxon>
        <taxon>Bacillota</taxon>
        <taxon>Clostridia</taxon>
        <taxon>Lachnospirales</taxon>
        <taxon>Lachnospiraceae</taxon>
        <taxon>Mediterraneibacter</taxon>
    </lineage>
</organism>
<sequence length="267" mass="31643">MRLKRDYMGNDQLLPAYNLQTAICDEYIAVIDVKPYASDMECFVPLVEKFNRSYGHYPKYPVADAGYGSYNNYLYCEEHGMEKYMKFTMYKKEMTDKKYRENPYRAVNFTKDADGNLICPNVQKFLFKRTQPVKYNKYGRTEELYECESCEGCPHKQECCPRAHKNRPIRMNQELTAIHQEVLNNLTSIHGALLRMNRSIQSEGTFGVLKWDKSYKRLFRRGEKNVILELALISCGFNLYKYHNKKRRQMPVLAFLNQRLFLQPLFT</sequence>
<evidence type="ECO:0000313" key="4">
    <source>
        <dbReference type="Proteomes" id="UP000018690"/>
    </source>
</evidence>